<proteinExistence type="predicted"/>
<feature type="compositionally biased region" description="Basic and acidic residues" evidence="1">
    <location>
        <begin position="54"/>
        <end position="63"/>
    </location>
</feature>
<evidence type="ECO:0000256" key="1">
    <source>
        <dbReference type="SAM" id="MobiDB-lite"/>
    </source>
</evidence>
<dbReference type="AlphaFoldDB" id="A0AAV0VKR0"/>
<protein>
    <submittedName>
        <fullName evidence="2">Uncharacterized protein</fullName>
    </submittedName>
</protein>
<gene>
    <name evidence="2" type="ORF">MEUPH1_LOCUS773</name>
</gene>
<reference evidence="2 3" key="1">
    <citation type="submission" date="2023-01" db="EMBL/GenBank/DDBJ databases">
        <authorList>
            <person name="Whitehead M."/>
        </authorList>
    </citation>
    <scope>NUCLEOTIDE SEQUENCE [LARGE SCALE GENOMIC DNA]</scope>
</reference>
<comment type="caution">
    <text evidence="2">The sequence shown here is derived from an EMBL/GenBank/DDBJ whole genome shotgun (WGS) entry which is preliminary data.</text>
</comment>
<feature type="compositionally biased region" description="Basic and acidic residues" evidence="1">
    <location>
        <begin position="13"/>
        <end position="30"/>
    </location>
</feature>
<dbReference type="Proteomes" id="UP001160148">
    <property type="component" value="Unassembled WGS sequence"/>
</dbReference>
<feature type="region of interest" description="Disordered" evidence="1">
    <location>
        <begin position="13"/>
        <end position="63"/>
    </location>
</feature>
<accession>A0AAV0VKR0</accession>
<name>A0AAV0VKR0_9HEMI</name>
<dbReference type="EMBL" id="CARXXK010000001">
    <property type="protein sequence ID" value="CAI6343517.1"/>
    <property type="molecule type" value="Genomic_DNA"/>
</dbReference>
<sequence length="103" mass="11747">MIELAINQLRYQEVSDGHDTGRRTDGRVEPGNRTATTHRPTNVGSKFSTKKLKFHEDTEKGPAKDLSDTIRMICLMQDFTFPTRLPKYQTPIDQVVPSSDVQR</sequence>
<keyword evidence="3" id="KW-1185">Reference proteome</keyword>
<evidence type="ECO:0000313" key="3">
    <source>
        <dbReference type="Proteomes" id="UP001160148"/>
    </source>
</evidence>
<evidence type="ECO:0000313" key="2">
    <source>
        <dbReference type="EMBL" id="CAI6343517.1"/>
    </source>
</evidence>
<organism evidence="2 3">
    <name type="scientific">Macrosiphum euphorbiae</name>
    <name type="common">potato aphid</name>
    <dbReference type="NCBI Taxonomy" id="13131"/>
    <lineage>
        <taxon>Eukaryota</taxon>
        <taxon>Metazoa</taxon>
        <taxon>Ecdysozoa</taxon>
        <taxon>Arthropoda</taxon>
        <taxon>Hexapoda</taxon>
        <taxon>Insecta</taxon>
        <taxon>Pterygota</taxon>
        <taxon>Neoptera</taxon>
        <taxon>Paraneoptera</taxon>
        <taxon>Hemiptera</taxon>
        <taxon>Sternorrhyncha</taxon>
        <taxon>Aphidomorpha</taxon>
        <taxon>Aphidoidea</taxon>
        <taxon>Aphididae</taxon>
        <taxon>Macrosiphini</taxon>
        <taxon>Macrosiphum</taxon>
    </lineage>
</organism>
<feature type="compositionally biased region" description="Polar residues" evidence="1">
    <location>
        <begin position="33"/>
        <end position="47"/>
    </location>
</feature>